<evidence type="ECO:0000259" key="3">
    <source>
        <dbReference type="PROSITE" id="PS00497"/>
    </source>
</evidence>
<gene>
    <name evidence="4" type="ORF">FE257_000030</name>
</gene>
<dbReference type="GO" id="GO:0046872">
    <property type="term" value="F:metal ion binding"/>
    <property type="evidence" value="ECO:0007669"/>
    <property type="project" value="UniProtKB-KW"/>
</dbReference>
<reference evidence="4" key="2">
    <citation type="submission" date="2020-02" db="EMBL/GenBank/DDBJ databases">
        <authorList>
            <person name="Gilchrist C.L.M."/>
            <person name="Chooi Y.-H."/>
        </authorList>
    </citation>
    <scope>NUCLEOTIDE SEQUENCE</scope>
    <source>
        <strain evidence="4">MST-FP2251</strain>
    </source>
</reference>
<reference evidence="4" key="1">
    <citation type="journal article" date="2019" name="Beilstein J. Org. Chem.">
        <title>Nanangenines: drimane sesquiterpenoids as the dominant metabolite cohort of a novel Australian fungus, Aspergillus nanangensis.</title>
        <authorList>
            <person name="Lacey H.J."/>
            <person name="Gilchrist C.L.M."/>
            <person name="Crombie A."/>
            <person name="Kalaitzis J.A."/>
            <person name="Vuong D."/>
            <person name="Rutledge P.J."/>
            <person name="Turner P."/>
            <person name="Pitt J.I."/>
            <person name="Lacey E."/>
            <person name="Chooi Y.H."/>
            <person name="Piggott A.M."/>
        </authorList>
    </citation>
    <scope>NUCLEOTIDE SEQUENCE</scope>
    <source>
        <strain evidence="4">MST-FP2251</strain>
    </source>
</reference>
<dbReference type="Pfam" id="PF00264">
    <property type="entry name" value="Tyrosinase"/>
    <property type="match status" value="1"/>
</dbReference>
<feature type="domain" description="Tyrosinase copper-binding" evidence="3">
    <location>
        <begin position="83"/>
        <end position="100"/>
    </location>
</feature>
<protein>
    <recommendedName>
        <fullName evidence="3">Tyrosinase copper-binding domain-containing protein</fullName>
    </recommendedName>
</protein>
<dbReference type="Proteomes" id="UP001194746">
    <property type="component" value="Unassembled WGS sequence"/>
</dbReference>
<dbReference type="InterPro" id="IPR008922">
    <property type="entry name" value="Di-copper_centre_dom_sf"/>
</dbReference>
<evidence type="ECO:0000313" key="5">
    <source>
        <dbReference type="Proteomes" id="UP001194746"/>
    </source>
</evidence>
<keyword evidence="5" id="KW-1185">Reference proteome</keyword>
<evidence type="ECO:0000256" key="1">
    <source>
        <dbReference type="ARBA" id="ARBA00022723"/>
    </source>
</evidence>
<comment type="caution">
    <text evidence="4">The sequence shown here is derived from an EMBL/GenBank/DDBJ whole genome shotgun (WGS) entry which is preliminary data.</text>
</comment>
<keyword evidence="1" id="KW-0479">Metal-binding</keyword>
<dbReference type="InterPro" id="IPR050316">
    <property type="entry name" value="Tyrosinase/Hemocyanin"/>
</dbReference>
<dbReference type="PRINTS" id="PR00092">
    <property type="entry name" value="TYROSINASE"/>
</dbReference>
<accession>A0AAD4D0D9</accession>
<organism evidence="4 5">
    <name type="scientific">Aspergillus nanangensis</name>
    <dbReference type="NCBI Taxonomy" id="2582783"/>
    <lineage>
        <taxon>Eukaryota</taxon>
        <taxon>Fungi</taxon>
        <taxon>Dikarya</taxon>
        <taxon>Ascomycota</taxon>
        <taxon>Pezizomycotina</taxon>
        <taxon>Eurotiomycetes</taxon>
        <taxon>Eurotiomycetidae</taxon>
        <taxon>Eurotiales</taxon>
        <taxon>Aspergillaceae</taxon>
        <taxon>Aspergillus</taxon>
        <taxon>Aspergillus subgen. Circumdati</taxon>
    </lineage>
</organism>
<proteinExistence type="predicted"/>
<dbReference type="Gene3D" id="1.10.1280.10">
    <property type="entry name" value="Di-copper center containing domain from catechol oxidase"/>
    <property type="match status" value="1"/>
</dbReference>
<dbReference type="InterPro" id="IPR002227">
    <property type="entry name" value="Tyrosinase_Cu-bd"/>
</dbReference>
<dbReference type="PROSITE" id="PS00497">
    <property type="entry name" value="TYROSINASE_1"/>
    <property type="match status" value="1"/>
</dbReference>
<evidence type="ECO:0000313" key="4">
    <source>
        <dbReference type="EMBL" id="KAF9895128.1"/>
    </source>
</evidence>
<sequence length="335" mass="37448">MGAQINDEAFEGFSVAAPSTRPPKCSNPPKRKEWRQLSKPQRLAYLDAVKCLTTTKSITSFNNTLNRFDDFQAVHNSQTDQIHFVGFFILWHRYFVATYEKALREECGYRGAQPYWNVSQDATLTDINTLRSFDTEIFDPRYGFGGNGEYAEHTPANNPLNISGGTGGGCVQDGPFREGHFVTNFPTRSCLKRDFIPWIFNTFGQQSVVDSVQSQPDYATWALAIEGIPSFDVPNIHASGHFGVGGVLGQAGNAYNSPGEPLFYLHHGNLDRIFWEWQQQDLATRLRQVGGPVAPFDYGGVNVTLDFEVDIGELSGRVPLSQLMDIKGGFLCYEY</sequence>
<dbReference type="PANTHER" id="PTHR11474:SF126">
    <property type="entry name" value="TYROSINASE-LIKE PROTEIN TYR-1-RELATED"/>
    <property type="match status" value="1"/>
</dbReference>
<dbReference type="SUPFAM" id="SSF48056">
    <property type="entry name" value="Di-copper centre-containing domain"/>
    <property type="match status" value="1"/>
</dbReference>
<dbReference type="AlphaFoldDB" id="A0AAD4D0D9"/>
<evidence type="ECO:0000256" key="2">
    <source>
        <dbReference type="ARBA" id="ARBA00023008"/>
    </source>
</evidence>
<dbReference type="PANTHER" id="PTHR11474">
    <property type="entry name" value="TYROSINASE FAMILY MEMBER"/>
    <property type="match status" value="1"/>
</dbReference>
<dbReference type="EMBL" id="VCAU01000001">
    <property type="protein sequence ID" value="KAF9895128.1"/>
    <property type="molecule type" value="Genomic_DNA"/>
</dbReference>
<dbReference type="GO" id="GO:0016491">
    <property type="term" value="F:oxidoreductase activity"/>
    <property type="evidence" value="ECO:0007669"/>
    <property type="project" value="InterPro"/>
</dbReference>
<name>A0AAD4D0D9_ASPNN</name>
<keyword evidence="2" id="KW-0186">Copper</keyword>